<dbReference type="Pfam" id="PF07534">
    <property type="entry name" value="TLD"/>
    <property type="match status" value="1"/>
</dbReference>
<dbReference type="PANTHER" id="PTHR45774:SF3">
    <property type="entry name" value="BTB (POZ) DOMAIN-CONTAINING 2B-RELATED"/>
    <property type="match status" value="1"/>
</dbReference>
<dbReference type="CDD" id="cd18186">
    <property type="entry name" value="BTB_POZ_ZBTB_KLHL-like"/>
    <property type="match status" value="1"/>
</dbReference>
<feature type="domain" description="BTB" evidence="1">
    <location>
        <begin position="23"/>
        <end position="89"/>
    </location>
</feature>
<dbReference type="PROSITE" id="PS50097">
    <property type="entry name" value="BTB"/>
    <property type="match status" value="1"/>
</dbReference>
<reference evidence="3" key="1">
    <citation type="submission" date="2019-10" db="EMBL/GenBank/DDBJ databases">
        <title>Conservation and host-specific expression of non-tandemly repeated heterogenous ribosome RNA gene in arbuscular mycorrhizal fungi.</title>
        <authorList>
            <person name="Maeda T."/>
            <person name="Kobayashi Y."/>
            <person name="Nakagawa T."/>
            <person name="Ezawa T."/>
            <person name="Yamaguchi K."/>
            <person name="Bino T."/>
            <person name="Nishimoto Y."/>
            <person name="Shigenobu S."/>
            <person name="Kawaguchi M."/>
        </authorList>
    </citation>
    <scope>NUCLEOTIDE SEQUENCE</scope>
    <source>
        <strain evidence="3">HR1</strain>
    </source>
</reference>
<feature type="domain" description="TLDc" evidence="2">
    <location>
        <begin position="288"/>
        <end position="477"/>
    </location>
</feature>
<evidence type="ECO:0000313" key="4">
    <source>
        <dbReference type="Proteomes" id="UP000615446"/>
    </source>
</evidence>
<evidence type="ECO:0000259" key="2">
    <source>
        <dbReference type="PROSITE" id="PS51886"/>
    </source>
</evidence>
<dbReference type="InterPro" id="IPR011705">
    <property type="entry name" value="BACK"/>
</dbReference>
<dbReference type="Gene3D" id="3.30.710.10">
    <property type="entry name" value="Potassium Channel Kv1.1, Chain A"/>
    <property type="match status" value="1"/>
</dbReference>
<dbReference type="SMART" id="SM00225">
    <property type="entry name" value="BTB"/>
    <property type="match status" value="1"/>
</dbReference>
<dbReference type="InterPro" id="IPR006571">
    <property type="entry name" value="TLDc_dom"/>
</dbReference>
<sequence>MASKFYSNLSKDLSLMLDCSVDHNVIIQVGENQNIKEFRAHSNILIVRSPYFKDVFSTVFANKNDSIIKFEKPKIKLSYIYTGEVNLIEQSGETVLGLLIASDELRLEELFKLVQDHLIENQSIWLEQNFVLVLNTICKYSSCKKLQDHCIESICVNPQPFIISKEFLSLDNDILCELLKRDDLNVDEIVAWDYLIKWGIEQTPGLRCENKDQWNIKDYEALKETLNKVISLIRFYEINSVDFFDKVRPYKHIIPNSIYEEIMEFYMKNTIPKTIILTPRMNLKIDSKIIKRRIALTIINWIERKDSNAIRNRNDQLYNFELIYRGSKDGINTESCRNKCKLREPILVIIKCQNSQKIFGGYTPVGFYYHNIKINKSSRIIRATRADYQNKHYISSFIFSFDDDDTQNNIKLSRVISRNHAIYNNNSSDLYGFNFGSVLYMQNNHLHACSCSNSYYENNVSCRGTYTIEEVESFKLTEKIIKFNCVLGVSFGSKINFLFSGKKST</sequence>
<dbReference type="Pfam" id="PF00651">
    <property type="entry name" value="BTB"/>
    <property type="match status" value="1"/>
</dbReference>
<dbReference type="AlphaFoldDB" id="A0A8H3L4N1"/>
<dbReference type="Gene3D" id="1.25.40.420">
    <property type="match status" value="1"/>
</dbReference>
<comment type="caution">
    <text evidence="3">The sequence shown here is derived from an EMBL/GenBank/DDBJ whole genome shotgun (WGS) entry which is preliminary data.</text>
</comment>
<evidence type="ECO:0000259" key="1">
    <source>
        <dbReference type="PROSITE" id="PS50097"/>
    </source>
</evidence>
<proteinExistence type="predicted"/>
<name>A0A8H3L4N1_9GLOM</name>
<dbReference type="PROSITE" id="PS51886">
    <property type="entry name" value="TLDC"/>
    <property type="match status" value="1"/>
</dbReference>
<gene>
    <name evidence="3" type="ORF">RCL2_000898500</name>
</gene>
<dbReference type="SUPFAM" id="SSF54695">
    <property type="entry name" value="POZ domain"/>
    <property type="match status" value="1"/>
</dbReference>
<dbReference type="SMART" id="SM00875">
    <property type="entry name" value="BACK"/>
    <property type="match status" value="1"/>
</dbReference>
<dbReference type="Pfam" id="PF07707">
    <property type="entry name" value="BACK"/>
    <property type="match status" value="1"/>
</dbReference>
<organism evidence="3 4">
    <name type="scientific">Rhizophagus clarus</name>
    <dbReference type="NCBI Taxonomy" id="94130"/>
    <lineage>
        <taxon>Eukaryota</taxon>
        <taxon>Fungi</taxon>
        <taxon>Fungi incertae sedis</taxon>
        <taxon>Mucoromycota</taxon>
        <taxon>Glomeromycotina</taxon>
        <taxon>Glomeromycetes</taxon>
        <taxon>Glomerales</taxon>
        <taxon>Glomeraceae</taxon>
        <taxon>Rhizophagus</taxon>
    </lineage>
</organism>
<protein>
    <recommendedName>
        <fullName evidence="5">BTB domain-containing protein</fullName>
    </recommendedName>
</protein>
<evidence type="ECO:0000313" key="3">
    <source>
        <dbReference type="EMBL" id="GES81743.1"/>
    </source>
</evidence>
<dbReference type="EMBL" id="BLAL01000058">
    <property type="protein sequence ID" value="GES81743.1"/>
    <property type="molecule type" value="Genomic_DNA"/>
</dbReference>
<dbReference type="InterPro" id="IPR000210">
    <property type="entry name" value="BTB/POZ_dom"/>
</dbReference>
<evidence type="ECO:0008006" key="5">
    <source>
        <dbReference type="Google" id="ProtNLM"/>
    </source>
</evidence>
<dbReference type="PANTHER" id="PTHR45774">
    <property type="entry name" value="BTB/POZ DOMAIN-CONTAINING"/>
    <property type="match status" value="1"/>
</dbReference>
<dbReference type="Proteomes" id="UP000615446">
    <property type="component" value="Unassembled WGS sequence"/>
</dbReference>
<dbReference type="InterPro" id="IPR011333">
    <property type="entry name" value="SKP1/BTB/POZ_sf"/>
</dbReference>
<accession>A0A8H3L4N1</accession>
<dbReference type="OrthoDB" id="298084at2759"/>